<dbReference type="InterPro" id="IPR000873">
    <property type="entry name" value="AMP-dep_synth/lig_dom"/>
</dbReference>
<dbReference type="NCBIfam" id="TIGR01217">
    <property type="entry name" value="ac_ac_CoA_syn"/>
    <property type="match status" value="1"/>
</dbReference>
<accession>A0A363ULI6</accession>
<name>A0A363ULI6_9GAMM</name>
<evidence type="ECO:0000256" key="3">
    <source>
        <dbReference type="ARBA" id="ARBA00022741"/>
    </source>
</evidence>
<evidence type="ECO:0000259" key="6">
    <source>
        <dbReference type="Pfam" id="PF13193"/>
    </source>
</evidence>
<dbReference type="GO" id="GO:0030729">
    <property type="term" value="F:acetoacetate-CoA ligase activity"/>
    <property type="evidence" value="ECO:0007669"/>
    <property type="project" value="InterPro"/>
</dbReference>
<evidence type="ECO:0000313" key="8">
    <source>
        <dbReference type="Proteomes" id="UP000251800"/>
    </source>
</evidence>
<evidence type="ECO:0000256" key="1">
    <source>
        <dbReference type="ARBA" id="ARBA00006432"/>
    </source>
</evidence>
<dbReference type="Gene3D" id="3.30.300.30">
    <property type="match status" value="1"/>
</dbReference>
<dbReference type="GO" id="GO:0006629">
    <property type="term" value="P:lipid metabolic process"/>
    <property type="evidence" value="ECO:0007669"/>
    <property type="project" value="InterPro"/>
</dbReference>
<feature type="domain" description="AMP-dependent synthetase/ligase" evidence="5">
    <location>
        <begin position="112"/>
        <end position="466"/>
    </location>
</feature>
<dbReference type="PANTHER" id="PTHR42921">
    <property type="entry name" value="ACETOACETYL-COA SYNTHETASE"/>
    <property type="match status" value="1"/>
</dbReference>
<evidence type="ECO:0000313" key="7">
    <source>
        <dbReference type="EMBL" id="PWN56271.1"/>
    </source>
</evidence>
<proteinExistence type="inferred from homology"/>
<dbReference type="RefSeq" id="WP_109720042.1">
    <property type="nucleotide sequence ID" value="NZ_QEQK01000006.1"/>
</dbReference>
<dbReference type="Pfam" id="PF13193">
    <property type="entry name" value="AMP-binding_C"/>
    <property type="match status" value="1"/>
</dbReference>
<dbReference type="GO" id="GO:0005524">
    <property type="term" value="F:ATP binding"/>
    <property type="evidence" value="ECO:0007669"/>
    <property type="project" value="UniProtKB-KW"/>
</dbReference>
<dbReference type="InterPro" id="IPR020845">
    <property type="entry name" value="AMP-binding_CS"/>
</dbReference>
<evidence type="ECO:0000256" key="2">
    <source>
        <dbReference type="ARBA" id="ARBA00022598"/>
    </source>
</evidence>
<keyword evidence="2 7" id="KW-0436">Ligase</keyword>
<dbReference type="AlphaFoldDB" id="A0A363ULI6"/>
<protein>
    <submittedName>
        <fullName evidence="7">Acetoacetate--CoA ligase</fullName>
    </submittedName>
</protein>
<dbReference type="PANTHER" id="PTHR42921:SF1">
    <property type="entry name" value="ACETOACETYL-COA SYNTHETASE"/>
    <property type="match status" value="1"/>
</dbReference>
<dbReference type="EMBL" id="QEQK01000006">
    <property type="protein sequence ID" value="PWN56271.1"/>
    <property type="molecule type" value="Genomic_DNA"/>
</dbReference>
<dbReference type="InterPro" id="IPR005914">
    <property type="entry name" value="Acac_CoA_synth"/>
</dbReference>
<reference evidence="7 8" key="1">
    <citation type="submission" date="2018-05" db="EMBL/GenBank/DDBJ databases">
        <title>Abyssibacter profundi OUC007T gen. nov., sp. nov, a marine bacterium isolated from seawater of the Mariana Trench.</title>
        <authorList>
            <person name="Zhou S."/>
        </authorList>
    </citation>
    <scope>NUCLEOTIDE SEQUENCE [LARGE SCALE GENOMIC DNA]</scope>
    <source>
        <strain evidence="7 8">OUC007</strain>
    </source>
</reference>
<dbReference type="Gene3D" id="3.40.50.12780">
    <property type="entry name" value="N-terminal domain of ligase-like"/>
    <property type="match status" value="1"/>
</dbReference>
<keyword evidence="3" id="KW-0547">Nucleotide-binding</keyword>
<keyword evidence="4" id="KW-0067">ATP-binding</keyword>
<dbReference type="InterPro" id="IPR025110">
    <property type="entry name" value="AMP-bd_C"/>
</dbReference>
<dbReference type="Pfam" id="PF00501">
    <property type="entry name" value="AMP-binding"/>
    <property type="match status" value="1"/>
</dbReference>
<dbReference type="SUPFAM" id="SSF56801">
    <property type="entry name" value="Acetyl-CoA synthetase-like"/>
    <property type="match status" value="1"/>
</dbReference>
<gene>
    <name evidence="7" type="ORF">DEH80_08365</name>
</gene>
<evidence type="ECO:0000259" key="5">
    <source>
        <dbReference type="Pfam" id="PF00501"/>
    </source>
</evidence>
<dbReference type="PROSITE" id="PS00455">
    <property type="entry name" value="AMP_BINDING"/>
    <property type="match status" value="1"/>
</dbReference>
<dbReference type="InterPro" id="IPR045851">
    <property type="entry name" value="AMP-bd_C_sf"/>
</dbReference>
<dbReference type="Proteomes" id="UP000251800">
    <property type="component" value="Unassembled WGS sequence"/>
</dbReference>
<comment type="similarity">
    <text evidence="1">Belongs to the ATP-dependent AMP-binding enzyme family.</text>
</comment>
<dbReference type="OrthoDB" id="9803968at2"/>
<feature type="domain" description="AMP-binding enzyme C-terminal" evidence="6">
    <location>
        <begin position="533"/>
        <end position="605"/>
    </location>
</feature>
<organism evidence="7 8">
    <name type="scientific">Abyssibacter profundi</name>
    <dbReference type="NCBI Taxonomy" id="2182787"/>
    <lineage>
        <taxon>Bacteria</taxon>
        <taxon>Pseudomonadati</taxon>
        <taxon>Pseudomonadota</taxon>
        <taxon>Gammaproteobacteria</taxon>
        <taxon>Chromatiales</taxon>
        <taxon>Oceanococcaceae</taxon>
        <taxon>Abyssibacter</taxon>
    </lineage>
</organism>
<dbReference type="NCBIfam" id="NF002937">
    <property type="entry name" value="PRK03584.1"/>
    <property type="match status" value="1"/>
</dbReference>
<comment type="caution">
    <text evidence="7">The sequence shown here is derived from an EMBL/GenBank/DDBJ whole genome shotgun (WGS) entry which is preliminary data.</text>
</comment>
<keyword evidence="8" id="KW-1185">Reference proteome</keyword>
<sequence length="641" mass="70242">MIQPLWTPSAERIANSGLTRFGDWLRADGQPVQADYEALHRWSTRHRGAFWRSIWRFADVIGEPGERDVTVPEDKLPDTRFFPDARLNFAENLIERGRDSDLAIIATGEGVPDREMTRAELRMWVDRVAGWLQDQGVVAGDRVVAVMPNLPETLVAALAAAKIGAVWSSCSPDFGMQGILDRFEQIRPTVLIAVDGYRYGGKVFDVREKLEAVRAALTTLKRVVMVAYLGETPPPGWLDWAELESEGCDYQPLPFDHPLYILFSSGTTGQPKCIVHGAGGTLLQHLKEHQLHSDIAPGDRVLYFTTCGWMMWNWLVSVLASEATAVLYEGSPAFPETGVLFDVAERHRVGLLGVSAGWINAVRQSGLRPVDSHDLSPLKTICSTGSPLSPEGFAYVYEAIKPDVQLASISGGTDIVSCFVLGNPTAPVFEGQIQCAGLGMDVDVADEQGRSLPPGEKGELVCRSPFPSMPVGFWNDPDGERYRAAYFEHFPGVWHHGDFAEKTEQGGFIIHGRSDATLNPGGVRIGTAELYRVLERMGQINEAAAIGAAVDGDVRIVLFVVTRDGTLDDELARAIRTRLRSEASPRHVPRDIFAVDAIPKTRTGKTAELALKTWIEGGVVRNRNALVGAELFNTQPPALSP</sequence>
<dbReference type="InterPro" id="IPR042099">
    <property type="entry name" value="ANL_N_sf"/>
</dbReference>
<evidence type="ECO:0000256" key="4">
    <source>
        <dbReference type="ARBA" id="ARBA00022840"/>
    </source>
</evidence>